<feature type="chain" id="PRO_5022731638" description="PEP-CTERM protein-sorting domain-containing protein" evidence="2">
    <location>
        <begin position="24"/>
        <end position="298"/>
    </location>
</feature>
<dbReference type="EMBL" id="SJPH01000003">
    <property type="protein sequence ID" value="TWT46883.1"/>
    <property type="molecule type" value="Genomic_DNA"/>
</dbReference>
<comment type="caution">
    <text evidence="3">The sequence shown here is derived from an EMBL/GenBank/DDBJ whole genome shotgun (WGS) entry which is preliminary data.</text>
</comment>
<feature type="signal peptide" evidence="2">
    <location>
        <begin position="1"/>
        <end position="23"/>
    </location>
</feature>
<accession>A0A5C5W9C5</accession>
<evidence type="ECO:0000313" key="3">
    <source>
        <dbReference type="EMBL" id="TWT46883.1"/>
    </source>
</evidence>
<proteinExistence type="predicted"/>
<evidence type="ECO:0008006" key="5">
    <source>
        <dbReference type="Google" id="ProtNLM"/>
    </source>
</evidence>
<evidence type="ECO:0000313" key="4">
    <source>
        <dbReference type="Proteomes" id="UP000318995"/>
    </source>
</evidence>
<dbReference type="RefSeq" id="WP_146573739.1">
    <property type="nucleotide sequence ID" value="NZ_SJPH01000003.1"/>
</dbReference>
<gene>
    <name evidence="3" type="ORF">Pla111_19850</name>
</gene>
<sequence length="298" mass="30881" precursor="true">MTIHSLVRSLSVGLALMATTAFASPITDGFDDGNRQNSPNGLNWYGINGTTSTGSPKPGLEIIDDTAGIGSGDALSVEGRGSNSELIAVFGQTVSLGSQTGDKLVMSFDFRVNGPNLGGELRFGGYQDTDNQLGIGGWGTSDGDFDAESPGAIGDTGIFIRLPLTANGDSARINDEANVNNILGGSGDADFIASPDAGSFTGITDDLKHTVTFVVERLGPGVNDLLMTLDVDGLNSFGGSDSNDTIVSVVSWDYFAAVTTSDTDWIIDNFSIEAIAIPEPTALMLAAMAVTGLLARRR</sequence>
<protein>
    <recommendedName>
        <fullName evidence="5">PEP-CTERM protein-sorting domain-containing protein</fullName>
    </recommendedName>
</protein>
<evidence type="ECO:0000256" key="2">
    <source>
        <dbReference type="SAM" id="SignalP"/>
    </source>
</evidence>
<organism evidence="3 4">
    <name type="scientific">Botrimarina hoheduenensis</name>
    <dbReference type="NCBI Taxonomy" id="2528000"/>
    <lineage>
        <taxon>Bacteria</taxon>
        <taxon>Pseudomonadati</taxon>
        <taxon>Planctomycetota</taxon>
        <taxon>Planctomycetia</taxon>
        <taxon>Pirellulales</taxon>
        <taxon>Lacipirellulaceae</taxon>
        <taxon>Botrimarina</taxon>
    </lineage>
</organism>
<evidence type="ECO:0000256" key="1">
    <source>
        <dbReference type="SAM" id="MobiDB-lite"/>
    </source>
</evidence>
<dbReference type="AlphaFoldDB" id="A0A5C5W9C5"/>
<name>A0A5C5W9C5_9BACT</name>
<keyword evidence="2" id="KW-0732">Signal</keyword>
<reference evidence="3 4" key="1">
    <citation type="submission" date="2019-02" db="EMBL/GenBank/DDBJ databases">
        <title>Deep-cultivation of Planctomycetes and their phenomic and genomic characterization uncovers novel biology.</title>
        <authorList>
            <person name="Wiegand S."/>
            <person name="Jogler M."/>
            <person name="Boedeker C."/>
            <person name="Pinto D."/>
            <person name="Vollmers J."/>
            <person name="Rivas-Marin E."/>
            <person name="Kohn T."/>
            <person name="Peeters S.H."/>
            <person name="Heuer A."/>
            <person name="Rast P."/>
            <person name="Oberbeckmann S."/>
            <person name="Bunk B."/>
            <person name="Jeske O."/>
            <person name="Meyerdierks A."/>
            <person name="Storesund J.E."/>
            <person name="Kallscheuer N."/>
            <person name="Luecker S."/>
            <person name="Lage O.M."/>
            <person name="Pohl T."/>
            <person name="Merkel B.J."/>
            <person name="Hornburger P."/>
            <person name="Mueller R.-W."/>
            <person name="Bruemmer F."/>
            <person name="Labrenz M."/>
            <person name="Spormann A.M."/>
            <person name="Op Den Camp H."/>
            <person name="Overmann J."/>
            <person name="Amann R."/>
            <person name="Jetten M.S.M."/>
            <person name="Mascher T."/>
            <person name="Medema M.H."/>
            <person name="Devos D.P."/>
            <person name="Kaster A.-K."/>
            <person name="Ovreas L."/>
            <person name="Rohde M."/>
            <person name="Galperin M.Y."/>
            <person name="Jogler C."/>
        </authorList>
    </citation>
    <scope>NUCLEOTIDE SEQUENCE [LARGE SCALE GENOMIC DNA]</scope>
    <source>
        <strain evidence="3 4">Pla111</strain>
    </source>
</reference>
<dbReference type="Proteomes" id="UP000318995">
    <property type="component" value="Unassembled WGS sequence"/>
</dbReference>
<feature type="region of interest" description="Disordered" evidence="1">
    <location>
        <begin position="27"/>
        <end position="57"/>
    </location>
</feature>
<keyword evidence="4" id="KW-1185">Reference proteome</keyword>
<dbReference type="OrthoDB" id="242161at2"/>